<evidence type="ECO:0000256" key="9">
    <source>
        <dbReference type="RuleBase" id="RU364020"/>
    </source>
</evidence>
<dbReference type="InterPro" id="IPR005331">
    <property type="entry name" value="Sulfotransferase"/>
</dbReference>
<sequence length="330" mass="39996">MSRKLQFIICIFCVILYLSTCLLFLQLKTKLHLIKNIFVERNNKTEDTDPPSTTLSHNQRFVNSNIKILQYDKLEFKYQQENGLLLKEISNICIKYNLKTPLKREHFFYNSKHKSLYCWIRKIASTSFTALFSNMQEHRNMHLLVPPSSNELEGSINDPNIFKLLVVRHPFERLVSSYRDRIEDNTKYTAQAWIYTQKIYRFTRPNLFHYNRTTGNFFQQIFTHDRRLKIIPTFKEFVEWLLQESPEHDDVHWDRYYTHCALYKNNMYLPNLEESKGGCTDYKQTCKYFQNLTENTIFKLYERYKIDFEMYNYDLNKYLLCKSENTNNHI</sequence>
<dbReference type="PANTHER" id="PTHR12137">
    <property type="entry name" value="CARBOHYDRATE SULFOTRANSFERASE"/>
    <property type="match status" value="1"/>
</dbReference>
<dbReference type="EC" id="2.8.2.-" evidence="9"/>
<dbReference type="Pfam" id="PF03567">
    <property type="entry name" value="Sulfotransfer_2"/>
    <property type="match status" value="1"/>
</dbReference>
<keyword evidence="6 9" id="KW-0333">Golgi apparatus</keyword>
<evidence type="ECO:0000313" key="11">
    <source>
        <dbReference type="RefSeq" id="XP_015171052.1"/>
    </source>
</evidence>
<keyword evidence="5 9" id="KW-1133">Transmembrane helix</keyword>
<keyword evidence="10" id="KW-1185">Reference proteome</keyword>
<name>A0ABM1HSW5_POLDO</name>
<dbReference type="PANTHER" id="PTHR12137:SF54">
    <property type="entry name" value="CARBOHYDRATE SULFOTRANSFERASE"/>
    <property type="match status" value="1"/>
</dbReference>
<protein>
    <recommendedName>
        <fullName evidence="9">Carbohydrate sulfotransferase</fullName>
        <ecNumber evidence="9">2.8.2.-</ecNumber>
    </recommendedName>
</protein>
<keyword evidence="4 9" id="KW-0812">Transmembrane</keyword>
<comment type="similarity">
    <text evidence="2 9">Belongs to the sulfotransferase 2 family.</text>
</comment>
<organism evidence="10 11">
    <name type="scientific">Polistes dominula</name>
    <name type="common">European paper wasp</name>
    <name type="synonym">Vespa dominula</name>
    <dbReference type="NCBI Taxonomy" id="743375"/>
    <lineage>
        <taxon>Eukaryota</taxon>
        <taxon>Metazoa</taxon>
        <taxon>Ecdysozoa</taxon>
        <taxon>Arthropoda</taxon>
        <taxon>Hexapoda</taxon>
        <taxon>Insecta</taxon>
        <taxon>Pterygota</taxon>
        <taxon>Neoptera</taxon>
        <taxon>Endopterygota</taxon>
        <taxon>Hymenoptera</taxon>
        <taxon>Apocrita</taxon>
        <taxon>Aculeata</taxon>
        <taxon>Vespoidea</taxon>
        <taxon>Vespidae</taxon>
        <taxon>Polistinae</taxon>
        <taxon>Polistini</taxon>
        <taxon>Polistes</taxon>
    </lineage>
</organism>
<gene>
    <name evidence="11" type="primary">LOC107063644</name>
</gene>
<reference evidence="11" key="1">
    <citation type="submission" date="2025-08" db="UniProtKB">
        <authorList>
            <consortium name="RefSeq"/>
        </authorList>
    </citation>
    <scope>IDENTIFICATION</scope>
    <source>
        <tissue evidence="11">Whole body</tissue>
    </source>
</reference>
<feature type="transmembrane region" description="Helical" evidence="9">
    <location>
        <begin position="6"/>
        <end position="25"/>
    </location>
</feature>
<keyword evidence="9" id="KW-0735">Signal-anchor</keyword>
<dbReference type="Proteomes" id="UP000694924">
    <property type="component" value="Unplaced"/>
</dbReference>
<keyword evidence="7 9" id="KW-0472">Membrane</keyword>
<keyword evidence="9" id="KW-0119">Carbohydrate metabolism</keyword>
<keyword evidence="8 9" id="KW-0325">Glycoprotein</keyword>
<keyword evidence="3 9" id="KW-0808">Transferase</keyword>
<evidence type="ECO:0000313" key="10">
    <source>
        <dbReference type="Proteomes" id="UP000694924"/>
    </source>
</evidence>
<dbReference type="GeneID" id="107063644"/>
<evidence type="ECO:0000256" key="2">
    <source>
        <dbReference type="ARBA" id="ARBA00006339"/>
    </source>
</evidence>
<evidence type="ECO:0000256" key="6">
    <source>
        <dbReference type="ARBA" id="ARBA00023034"/>
    </source>
</evidence>
<accession>A0ABM1HSW5</accession>
<dbReference type="InterPro" id="IPR018011">
    <property type="entry name" value="Carb_sulfotrans_8-10"/>
</dbReference>
<evidence type="ECO:0000256" key="3">
    <source>
        <dbReference type="ARBA" id="ARBA00022679"/>
    </source>
</evidence>
<evidence type="ECO:0000256" key="8">
    <source>
        <dbReference type="ARBA" id="ARBA00023180"/>
    </source>
</evidence>
<dbReference type="RefSeq" id="XP_015171052.1">
    <property type="nucleotide sequence ID" value="XM_015315566.1"/>
</dbReference>
<evidence type="ECO:0000256" key="7">
    <source>
        <dbReference type="ARBA" id="ARBA00023136"/>
    </source>
</evidence>
<evidence type="ECO:0000256" key="4">
    <source>
        <dbReference type="ARBA" id="ARBA00022692"/>
    </source>
</evidence>
<proteinExistence type="inferred from homology"/>
<evidence type="ECO:0000256" key="5">
    <source>
        <dbReference type="ARBA" id="ARBA00022989"/>
    </source>
</evidence>
<evidence type="ECO:0000256" key="1">
    <source>
        <dbReference type="ARBA" id="ARBA00004323"/>
    </source>
</evidence>
<comment type="subcellular location">
    <subcellularLocation>
        <location evidence="1 9">Golgi apparatus membrane</location>
        <topology evidence="1 9">Single-pass type II membrane protein</topology>
    </subcellularLocation>
</comment>